<organism evidence="1">
    <name type="scientific">Arundo donax</name>
    <name type="common">Giant reed</name>
    <name type="synonym">Donax arundinaceus</name>
    <dbReference type="NCBI Taxonomy" id="35708"/>
    <lineage>
        <taxon>Eukaryota</taxon>
        <taxon>Viridiplantae</taxon>
        <taxon>Streptophyta</taxon>
        <taxon>Embryophyta</taxon>
        <taxon>Tracheophyta</taxon>
        <taxon>Spermatophyta</taxon>
        <taxon>Magnoliopsida</taxon>
        <taxon>Liliopsida</taxon>
        <taxon>Poales</taxon>
        <taxon>Poaceae</taxon>
        <taxon>PACMAD clade</taxon>
        <taxon>Arundinoideae</taxon>
        <taxon>Arundineae</taxon>
        <taxon>Arundo</taxon>
    </lineage>
</organism>
<dbReference type="AlphaFoldDB" id="A0A0A8YYN2"/>
<protein>
    <submittedName>
        <fullName evidence="1">Uncharacterized protein</fullName>
    </submittedName>
</protein>
<proteinExistence type="predicted"/>
<name>A0A0A8YYN2_ARUDO</name>
<sequence>MEITTTHKSFVKTIIMSGCHYKFINDKATSKHNYCQGIICHYYSK</sequence>
<reference evidence="1" key="1">
    <citation type="submission" date="2014-09" db="EMBL/GenBank/DDBJ databases">
        <authorList>
            <person name="Magalhaes I.L.F."/>
            <person name="Oliveira U."/>
            <person name="Santos F.R."/>
            <person name="Vidigal T.H.D.A."/>
            <person name="Brescovit A.D."/>
            <person name="Santos A.J."/>
        </authorList>
    </citation>
    <scope>NUCLEOTIDE SEQUENCE</scope>
    <source>
        <tissue evidence="1">Shoot tissue taken approximately 20 cm above the soil surface</tissue>
    </source>
</reference>
<dbReference type="EMBL" id="GBRH01267362">
    <property type="protein sequence ID" value="JAD30533.1"/>
    <property type="molecule type" value="Transcribed_RNA"/>
</dbReference>
<evidence type="ECO:0000313" key="1">
    <source>
        <dbReference type="EMBL" id="JAD30533.1"/>
    </source>
</evidence>
<reference evidence="1" key="2">
    <citation type="journal article" date="2015" name="Data Brief">
        <title>Shoot transcriptome of the giant reed, Arundo donax.</title>
        <authorList>
            <person name="Barrero R.A."/>
            <person name="Guerrero F.D."/>
            <person name="Moolhuijzen P."/>
            <person name="Goolsby J.A."/>
            <person name="Tidwell J."/>
            <person name="Bellgard S.E."/>
            <person name="Bellgard M.I."/>
        </authorList>
    </citation>
    <scope>NUCLEOTIDE SEQUENCE</scope>
    <source>
        <tissue evidence="1">Shoot tissue taken approximately 20 cm above the soil surface</tissue>
    </source>
</reference>
<accession>A0A0A8YYN2</accession>